<accession>A0A0V0HR86</accession>
<keyword evidence="1" id="KW-0472">Membrane</keyword>
<name>A0A0V0HR86_SOLCH</name>
<feature type="transmembrane region" description="Helical" evidence="1">
    <location>
        <begin position="16"/>
        <end position="37"/>
    </location>
</feature>
<evidence type="ECO:0000256" key="1">
    <source>
        <dbReference type="SAM" id="Phobius"/>
    </source>
</evidence>
<organism evidence="2">
    <name type="scientific">Solanum chacoense</name>
    <name type="common">Chaco potato</name>
    <dbReference type="NCBI Taxonomy" id="4108"/>
    <lineage>
        <taxon>Eukaryota</taxon>
        <taxon>Viridiplantae</taxon>
        <taxon>Streptophyta</taxon>
        <taxon>Embryophyta</taxon>
        <taxon>Tracheophyta</taxon>
        <taxon>Spermatophyta</taxon>
        <taxon>Magnoliopsida</taxon>
        <taxon>eudicotyledons</taxon>
        <taxon>Gunneridae</taxon>
        <taxon>Pentapetalae</taxon>
        <taxon>asterids</taxon>
        <taxon>lamiids</taxon>
        <taxon>Solanales</taxon>
        <taxon>Solanaceae</taxon>
        <taxon>Solanoideae</taxon>
        <taxon>Solaneae</taxon>
        <taxon>Solanum</taxon>
    </lineage>
</organism>
<keyword evidence="1" id="KW-1133">Transmembrane helix</keyword>
<proteinExistence type="predicted"/>
<keyword evidence="1" id="KW-0812">Transmembrane</keyword>
<protein>
    <submittedName>
        <fullName evidence="2">Putative ovule protein</fullName>
    </submittedName>
</protein>
<dbReference type="AlphaFoldDB" id="A0A0V0HR86"/>
<dbReference type="EMBL" id="GEDG01016948">
    <property type="protein sequence ID" value="JAP22102.1"/>
    <property type="molecule type" value="Transcribed_RNA"/>
</dbReference>
<reference evidence="2" key="1">
    <citation type="submission" date="2015-12" db="EMBL/GenBank/DDBJ databases">
        <title>Gene expression during late stages of embryo sac development: a critical building block for successful pollen-pistil interactions.</title>
        <authorList>
            <person name="Liu Y."/>
            <person name="Joly V."/>
            <person name="Sabar M."/>
            <person name="Matton D.P."/>
        </authorList>
    </citation>
    <scope>NUCLEOTIDE SEQUENCE</scope>
</reference>
<evidence type="ECO:0000313" key="2">
    <source>
        <dbReference type="EMBL" id="JAP22102.1"/>
    </source>
</evidence>
<sequence>MLFLLRVKNRLRKSLYLKYICTVIFLLFVPYNSFYFLSSDSFEMDFNNCCSDMVYSANEVR</sequence>